<evidence type="ECO:0000259" key="4">
    <source>
        <dbReference type="Pfam" id="PF21796"/>
    </source>
</evidence>
<evidence type="ECO:0000259" key="3">
    <source>
        <dbReference type="Pfam" id="PF12253"/>
    </source>
</evidence>
<protein>
    <recommendedName>
        <fullName evidence="7">Chromatin assembly factor 1 subunit p150 C-terminal domain-containing protein</fullName>
    </recommendedName>
</protein>
<comment type="caution">
    <text evidence="5">The sequence shown here is derived from an EMBL/GenBank/DDBJ whole genome shotgun (WGS) entry which is preliminary data.</text>
</comment>
<evidence type="ECO:0000256" key="2">
    <source>
        <dbReference type="SAM" id="MobiDB-lite"/>
    </source>
</evidence>
<dbReference type="Proteomes" id="UP000324897">
    <property type="component" value="Chromosome 4"/>
</dbReference>
<evidence type="ECO:0000313" key="5">
    <source>
        <dbReference type="EMBL" id="TVU39609.1"/>
    </source>
</evidence>
<dbReference type="GO" id="GO:0006334">
    <property type="term" value="P:nucleosome assembly"/>
    <property type="evidence" value="ECO:0007669"/>
    <property type="project" value="TreeGrafter"/>
</dbReference>
<gene>
    <name evidence="5" type="ORF">EJB05_13036</name>
</gene>
<dbReference type="PANTHER" id="PTHR15272:SF7">
    <property type="entry name" value="OS07G0273301 PROTEIN"/>
    <property type="match status" value="1"/>
</dbReference>
<name>A0A5J9VTS7_9POAL</name>
<reference evidence="5 6" key="1">
    <citation type="journal article" date="2019" name="Sci. Rep.">
        <title>A high-quality genome of Eragrostis curvula grass provides insights into Poaceae evolution and supports new strategies to enhance forage quality.</title>
        <authorList>
            <person name="Carballo J."/>
            <person name="Santos B.A.C.M."/>
            <person name="Zappacosta D."/>
            <person name="Garbus I."/>
            <person name="Selva J.P."/>
            <person name="Gallo C.A."/>
            <person name="Diaz A."/>
            <person name="Albertini E."/>
            <person name="Caccamo M."/>
            <person name="Echenique V."/>
        </authorList>
    </citation>
    <scope>NUCLEOTIDE SEQUENCE [LARGE SCALE GENOMIC DNA]</scope>
    <source>
        <strain evidence="6">cv. Victoria</strain>
        <tissue evidence="5">Leaf</tissue>
    </source>
</reference>
<dbReference type="GO" id="GO:0033186">
    <property type="term" value="C:CAF-1 complex"/>
    <property type="evidence" value="ECO:0007669"/>
    <property type="project" value="TreeGrafter"/>
</dbReference>
<feature type="domain" description="Chromatin assembly factor 1 subunit Cac1-like C-terminal" evidence="4">
    <location>
        <begin position="597"/>
        <end position="647"/>
    </location>
</feature>
<dbReference type="Gramene" id="TVU39609">
    <property type="protein sequence ID" value="TVU39609"/>
    <property type="gene ID" value="EJB05_13036"/>
</dbReference>
<feature type="compositionally biased region" description="Polar residues" evidence="2">
    <location>
        <begin position="326"/>
        <end position="335"/>
    </location>
</feature>
<dbReference type="EMBL" id="RWGY01000007">
    <property type="protein sequence ID" value="TVU39609.1"/>
    <property type="molecule type" value="Genomic_DNA"/>
</dbReference>
<dbReference type="Pfam" id="PF21796">
    <property type="entry name" value="Cac1_C"/>
    <property type="match status" value="1"/>
</dbReference>
<dbReference type="InterPro" id="IPR048800">
    <property type="entry name" value="Cac1-like_C"/>
</dbReference>
<feature type="region of interest" description="Disordered" evidence="2">
    <location>
        <begin position="315"/>
        <end position="336"/>
    </location>
</feature>
<dbReference type="GO" id="GO:0005634">
    <property type="term" value="C:nucleus"/>
    <property type="evidence" value="ECO:0007669"/>
    <property type="project" value="TreeGrafter"/>
</dbReference>
<feature type="domain" description="Chromatin assembly factor 1 subunit A dimerization" evidence="3">
    <location>
        <begin position="375"/>
        <end position="443"/>
    </location>
</feature>
<sequence>LLAGRNTPATSPSIPPPAVSLSSPLRPQESRPSNVFLGGTNLHALKTFFPCCLRLSLRFPCTPPPRAARLDRLAGERAGSIIIGESDGACCLRLGSQPRRKVDEAMESTGTASAMFHDVLGAYKSTQPTKKQQKRKRASTELSVVDNVAASTEIQKKKDQELKHMKVKAEKEEKRIERENKRLKKLQEETEREKKRREKEQAELKRQACIKRQANIMERFLKTKTNSKMDNSGGQHAVRTTCSVSSENTGEIAIAATSAIDCTLSQAKVFRVEDLWLAHVDRWRKLAQKLCHWGVRRSPKIQLFHELKLQKSSTSAPSDEMLLTPTKEQPSQENPRSLDFSTLLDELKTPSYGNNKMLSKAIDKSSSSSVLFTKKLLQFDGSYRPSYYGIWRNESSTVRGRHPFKRDPDLNYEVDSDEEWEEEDPGERLSDFEKDDEEIMNEQDSRIDAAEETENSFIVPNGYLSDDEGVQYEPLSGTFDDTCSILGTSGITVEELNVLLQGKKALNSFTEHALRKDRPLVISNLDHRKDDLLKAEDITGILKVEKLCLQALCMRKYPGGPIIDVPTNINVSLDDQKFFGANNSTPVALKSISDLDMPEFVKLVTSCPGGMGKLVDLLLGRFPCVSKAQLKKKIREIAEFTHNRWQVKKDILDRYCLSFSPDTNISAKHGKSSFSQCCPPPDASGKSGVSSPDSTQKFELEKQQIDGQDT</sequence>
<evidence type="ECO:0000313" key="6">
    <source>
        <dbReference type="Proteomes" id="UP000324897"/>
    </source>
</evidence>
<dbReference type="InterPro" id="IPR022043">
    <property type="entry name" value="CAF1A_DD"/>
</dbReference>
<evidence type="ECO:0008006" key="7">
    <source>
        <dbReference type="Google" id="ProtNLM"/>
    </source>
</evidence>
<feature type="compositionally biased region" description="Polar residues" evidence="2">
    <location>
        <begin position="20"/>
        <end position="32"/>
    </location>
</feature>
<dbReference type="Pfam" id="PF12253">
    <property type="entry name" value="CAF1A_dimeriz"/>
    <property type="match status" value="1"/>
</dbReference>
<feature type="region of interest" description="Disordered" evidence="2">
    <location>
        <begin position="668"/>
        <end position="710"/>
    </location>
</feature>
<evidence type="ECO:0000256" key="1">
    <source>
        <dbReference type="SAM" id="Coils"/>
    </source>
</evidence>
<dbReference type="AlphaFoldDB" id="A0A5J9VTS7"/>
<organism evidence="5 6">
    <name type="scientific">Eragrostis curvula</name>
    <name type="common">weeping love grass</name>
    <dbReference type="NCBI Taxonomy" id="38414"/>
    <lineage>
        <taxon>Eukaryota</taxon>
        <taxon>Viridiplantae</taxon>
        <taxon>Streptophyta</taxon>
        <taxon>Embryophyta</taxon>
        <taxon>Tracheophyta</taxon>
        <taxon>Spermatophyta</taxon>
        <taxon>Magnoliopsida</taxon>
        <taxon>Liliopsida</taxon>
        <taxon>Poales</taxon>
        <taxon>Poaceae</taxon>
        <taxon>PACMAD clade</taxon>
        <taxon>Chloridoideae</taxon>
        <taxon>Eragrostideae</taxon>
        <taxon>Eragrostidinae</taxon>
        <taxon>Eragrostis</taxon>
    </lineage>
</organism>
<proteinExistence type="predicted"/>
<feature type="coiled-coil region" evidence="1">
    <location>
        <begin position="155"/>
        <end position="212"/>
    </location>
</feature>
<feature type="non-terminal residue" evidence="5">
    <location>
        <position position="1"/>
    </location>
</feature>
<dbReference type="OrthoDB" id="440676at2759"/>
<keyword evidence="1" id="KW-0175">Coiled coil</keyword>
<dbReference type="PANTHER" id="PTHR15272">
    <property type="entry name" value="CHROMATIN ASSEMBLY FACTOR 1 SUBUNIT A CAF-1 SUBUNIT A"/>
    <property type="match status" value="1"/>
</dbReference>
<accession>A0A5J9VTS7</accession>
<keyword evidence="6" id="KW-1185">Reference proteome</keyword>
<feature type="region of interest" description="Disordered" evidence="2">
    <location>
        <begin position="1"/>
        <end position="32"/>
    </location>
</feature>